<dbReference type="Pfam" id="PF12697">
    <property type="entry name" value="Abhydrolase_6"/>
    <property type="match status" value="1"/>
</dbReference>
<feature type="domain" description="AB hydrolase-1" evidence="1">
    <location>
        <begin position="16"/>
        <end position="119"/>
    </location>
</feature>
<proteinExistence type="predicted"/>
<dbReference type="Gene3D" id="3.40.50.1820">
    <property type="entry name" value="alpha/beta hydrolase"/>
    <property type="match status" value="3"/>
</dbReference>
<organism evidence="3 4">
    <name type="scientific">Brassica cretica</name>
    <name type="common">Mustard</name>
    <dbReference type="NCBI Taxonomy" id="69181"/>
    <lineage>
        <taxon>Eukaryota</taxon>
        <taxon>Viridiplantae</taxon>
        <taxon>Streptophyta</taxon>
        <taxon>Embryophyta</taxon>
        <taxon>Tracheophyta</taxon>
        <taxon>Spermatophyta</taxon>
        <taxon>Magnoliopsida</taxon>
        <taxon>eudicotyledons</taxon>
        <taxon>Gunneridae</taxon>
        <taxon>Pentapetalae</taxon>
        <taxon>rosids</taxon>
        <taxon>malvids</taxon>
        <taxon>Brassicales</taxon>
        <taxon>Brassicaceae</taxon>
        <taxon>Brassiceae</taxon>
        <taxon>Brassica</taxon>
    </lineage>
</organism>
<sequence>MSSCIKPTVQLPDKSPVVLLHCFDSSCLEWRRAHPLLEEACLETWAIDVLGWGFSDLQKLPPCDAASKRHHLFELWKTYIKRPMILVGPSLGATVAVDFTATYPEAVDKLVLINANAYSEGTGALKDLPKSIAYAGKRSLRLSSVFIFHSPDSGATSLCRCERSLRIRCLRVINTRATLPCRSSKVALIGRSERLDGVAPSWSLCPIGKDQVVKLINDEEDWPYMITANGDGFPTFLPKGVKDIKDPFARALAQKIVRIPVPLQMENFRGCVMSSCIKPTVQLPDKSPVVLLHCFDSSCLEWRRAYPLLEQACLETWAIDVLGWGFSDLQKLPPCDAASKRHHLFELWKTYIKRPMILVGPSLGATVAVDFTATYPEALWKTYIKRPMILVGPSLGATVAVDFTATYPEAVDKLVLINANAYSEGTGALKDLPKSIAYAGVKLLKSFPLRLLANVLAFSSPLSENIDWTNIGRLHCQMPWWEDAMVNFMISGGYNVASHIKLINHKTLVICSENDQIVSNQLSVKLLCELQNAVFREVPDSGHLPHVENPKQFVKLISDFASGKLN</sequence>
<evidence type="ECO:0000313" key="4">
    <source>
        <dbReference type="Proteomes" id="UP000712600"/>
    </source>
</evidence>
<dbReference type="InterPro" id="IPR029058">
    <property type="entry name" value="AB_hydrolase_fold"/>
</dbReference>
<dbReference type="PANTHER" id="PTHR43689:SF37">
    <property type="entry name" value="ALPHA_BETA HYDROLASE DOMAIN-CONTAINING PROTEIN VTE7"/>
    <property type="match status" value="1"/>
</dbReference>
<comment type="caution">
    <text evidence="3">The sequence shown here is derived from an EMBL/GenBank/DDBJ whole genome shotgun (WGS) entry which is preliminary data.</text>
</comment>
<name>A0A8S9QKE1_BRACR</name>
<protein>
    <recommendedName>
        <fullName evidence="1 2">AB hydrolase-1 domain-containing protein</fullName>
    </recommendedName>
</protein>
<gene>
    <name evidence="3" type="ORF">F2Q69_00016336</name>
</gene>
<evidence type="ECO:0000313" key="3">
    <source>
        <dbReference type="EMBL" id="KAF3552843.1"/>
    </source>
</evidence>
<evidence type="ECO:0000259" key="1">
    <source>
        <dbReference type="Pfam" id="PF00561"/>
    </source>
</evidence>
<dbReference type="PANTHER" id="PTHR43689">
    <property type="entry name" value="HYDROLASE"/>
    <property type="match status" value="1"/>
</dbReference>
<dbReference type="Proteomes" id="UP000712600">
    <property type="component" value="Unassembled WGS sequence"/>
</dbReference>
<dbReference type="SUPFAM" id="SSF53474">
    <property type="entry name" value="alpha/beta-Hydrolases"/>
    <property type="match status" value="3"/>
</dbReference>
<dbReference type="PRINTS" id="PR00111">
    <property type="entry name" value="ABHYDROLASE"/>
</dbReference>
<dbReference type="AlphaFoldDB" id="A0A8S9QKE1"/>
<dbReference type="Pfam" id="PF00561">
    <property type="entry name" value="Abhydrolase_1"/>
    <property type="match status" value="1"/>
</dbReference>
<evidence type="ECO:0000259" key="2">
    <source>
        <dbReference type="Pfam" id="PF12697"/>
    </source>
</evidence>
<feature type="domain" description="AB hydrolase-1" evidence="2">
    <location>
        <begin position="289"/>
        <end position="555"/>
    </location>
</feature>
<reference evidence="3" key="1">
    <citation type="submission" date="2019-12" db="EMBL/GenBank/DDBJ databases">
        <title>Genome sequencing and annotation of Brassica cretica.</title>
        <authorList>
            <person name="Studholme D.J."/>
            <person name="Sarris P."/>
        </authorList>
    </citation>
    <scope>NUCLEOTIDE SEQUENCE</scope>
    <source>
        <strain evidence="3">PFS-109/04</strain>
        <tissue evidence="3">Leaf</tissue>
    </source>
</reference>
<accession>A0A8S9QKE1</accession>
<dbReference type="InterPro" id="IPR000073">
    <property type="entry name" value="AB_hydrolase_1"/>
</dbReference>
<dbReference type="EMBL" id="QGKX02000996">
    <property type="protein sequence ID" value="KAF3552843.1"/>
    <property type="molecule type" value="Genomic_DNA"/>
</dbReference>